<sequence>MQEPPMKINVEFDLTPDEFRQSLGLPDVEAFQKNLLENIQRQMESGVEGYDPMSLMRPFLQQPMMQQGLSQGLSEGLSQGLANFGTYQQMMLDMLRQAGSASTNATSASSSNGSAAEQGGNTSSKSSAESSRASSTNNSSANKSTSSGGKAKSTASSRSRSGSSTRSTSKRSDS</sequence>
<gene>
    <name evidence="2" type="ORF">HALTITAN_2435</name>
</gene>
<evidence type="ECO:0000256" key="1">
    <source>
        <dbReference type="SAM" id="MobiDB-lite"/>
    </source>
</evidence>
<feature type="region of interest" description="Disordered" evidence="1">
    <location>
        <begin position="98"/>
        <end position="174"/>
    </location>
</feature>
<evidence type="ECO:0000313" key="2">
    <source>
        <dbReference type="EMBL" id="ELY20760.1"/>
    </source>
</evidence>
<feature type="compositionally biased region" description="Low complexity" evidence="1">
    <location>
        <begin position="98"/>
        <end position="167"/>
    </location>
</feature>
<comment type="caution">
    <text evidence="2">The sequence shown here is derived from an EMBL/GenBank/DDBJ whole genome shotgun (WGS) entry which is preliminary data.</text>
</comment>
<dbReference type="PATRIC" id="fig|1204738.3.peg.3694"/>
<evidence type="ECO:0000313" key="3">
    <source>
        <dbReference type="Proteomes" id="UP000011651"/>
    </source>
</evidence>
<reference evidence="2 3" key="1">
    <citation type="journal article" date="2013" name="Genome Announc.">
        <title>Draft Genome of the Marine Gammaproteobacterium Halomonas titanicae.</title>
        <authorList>
            <person name="Sanchez-Porro C."/>
            <person name="de la Haba R.R."/>
            <person name="Cruz-Hernandez N."/>
            <person name="Gonzalez J.M."/>
            <person name="Reyes-Guirao C."/>
            <person name="Navarro-Sampedro L."/>
            <person name="Carballo M."/>
            <person name="Ventosa A."/>
        </authorList>
    </citation>
    <scope>NUCLEOTIDE SEQUENCE [LARGE SCALE GENOMIC DNA]</scope>
    <source>
        <strain evidence="2 3">BH1</strain>
    </source>
</reference>
<proteinExistence type="predicted"/>
<protein>
    <submittedName>
        <fullName evidence="2">Uncharacterized protein</fullName>
    </submittedName>
</protein>
<dbReference type="AlphaFoldDB" id="L9U768"/>
<accession>L9U768</accession>
<name>L9U768_9GAMM</name>
<dbReference type="EMBL" id="AOPO01000012">
    <property type="protein sequence ID" value="ELY20760.1"/>
    <property type="molecule type" value="Genomic_DNA"/>
</dbReference>
<dbReference type="Proteomes" id="UP000011651">
    <property type="component" value="Unassembled WGS sequence"/>
</dbReference>
<organism evidence="2 3">
    <name type="scientific">Vreelandella titanicae BH1</name>
    <dbReference type="NCBI Taxonomy" id="1204738"/>
    <lineage>
        <taxon>Bacteria</taxon>
        <taxon>Pseudomonadati</taxon>
        <taxon>Pseudomonadota</taxon>
        <taxon>Gammaproteobacteria</taxon>
        <taxon>Oceanospirillales</taxon>
        <taxon>Halomonadaceae</taxon>
        <taxon>Vreelandella</taxon>
    </lineage>
</organism>